<proteinExistence type="predicted"/>
<evidence type="ECO:0008006" key="4">
    <source>
        <dbReference type="Google" id="ProtNLM"/>
    </source>
</evidence>
<keyword evidence="1" id="KW-1133">Transmembrane helix</keyword>
<feature type="transmembrane region" description="Helical" evidence="1">
    <location>
        <begin position="125"/>
        <end position="143"/>
    </location>
</feature>
<feature type="transmembrane region" description="Helical" evidence="1">
    <location>
        <begin position="174"/>
        <end position="195"/>
    </location>
</feature>
<feature type="transmembrane region" description="Helical" evidence="1">
    <location>
        <begin position="14"/>
        <end position="34"/>
    </location>
</feature>
<feature type="transmembrane region" description="Helical" evidence="1">
    <location>
        <begin position="149"/>
        <end position="167"/>
    </location>
</feature>
<dbReference type="AlphaFoldDB" id="A0A2S7IN81"/>
<accession>A0A2S7IN81</accession>
<reference evidence="3" key="1">
    <citation type="submission" date="2018-02" db="EMBL/GenBank/DDBJ databases">
        <title>Genome sequencing of Solimonas sp. HR-BB.</title>
        <authorList>
            <person name="Lee Y."/>
            <person name="Jeon C.O."/>
        </authorList>
    </citation>
    <scope>NUCLEOTIDE SEQUENCE [LARGE SCALE GENOMIC DNA]</scope>
    <source>
        <strain evidence="3">HR-U</strain>
    </source>
</reference>
<sequence>MDLEKTSYSSQKTLVYVVCGVLLFLYLFLQYYFISPIPFGDDLPSIYRFLLHLEHTNSFSEKLKLIVTNGFVEHKLLFSNLFVTSLYALIGKISLPLFALGAGLVWCSIFFFYKYWLQSIPVAQYWLIAITLVLVSFAPYQAIFWTMAALQHFSVTFLCFLTIYFLCKPSRQNLRFFLLATFSGFICTFSSGNGMAVWPAGFLALLLRREIKFTLGWILSSVAGIGSYLYSIALNETPSGSKLSHVFEALFVKIINFIAGLAGASHFKNEFLDFSDGEFPITLTYFSIYLGLLLLLLFSLALIEAYRNKNRGLIAIISVSAFIVITFAFVAFGRSSSQELFVVFKSRYYTYSVIAIANGLFCLAYLTRQLRYQKAILYVSLAYSTFFWGCWHFNSYTNLLNQRNILDLGYLNFTKTGQWICYQPTFFYERFYNTFFSENQDTLVQLPSTDLHTAFRNKRVTDVGFFPCSNVGMDLVPKVGFVNVRLYNGEAPAIFNRKEGYAIAMVSKRDTFLLYTTLLRNSVKKFLTTGQLTRKGYNLDSHIRRENFPKGSYELHQFYFRGKEGFYNPKNEGTITL</sequence>
<feature type="transmembrane region" description="Helical" evidence="1">
    <location>
        <begin position="246"/>
        <end position="266"/>
    </location>
</feature>
<protein>
    <recommendedName>
        <fullName evidence="4">Glycosyltransferase RgtA/B/C/D-like domain-containing protein</fullName>
    </recommendedName>
</protein>
<feature type="transmembrane region" description="Helical" evidence="1">
    <location>
        <begin position="313"/>
        <end position="333"/>
    </location>
</feature>
<feature type="transmembrane region" description="Helical" evidence="1">
    <location>
        <begin position="348"/>
        <end position="366"/>
    </location>
</feature>
<keyword evidence="3" id="KW-1185">Reference proteome</keyword>
<evidence type="ECO:0000313" key="3">
    <source>
        <dbReference type="Proteomes" id="UP000239590"/>
    </source>
</evidence>
<dbReference type="EMBL" id="PTRA01000001">
    <property type="protein sequence ID" value="PQA59191.1"/>
    <property type="molecule type" value="Genomic_DNA"/>
</dbReference>
<evidence type="ECO:0000313" key="2">
    <source>
        <dbReference type="EMBL" id="PQA59191.1"/>
    </source>
</evidence>
<keyword evidence="1" id="KW-0472">Membrane</keyword>
<comment type="caution">
    <text evidence="2">The sequence shown here is derived from an EMBL/GenBank/DDBJ whole genome shotgun (WGS) entry which is preliminary data.</text>
</comment>
<organism evidence="2 3">
    <name type="scientific">Siphonobacter curvatus</name>
    <dbReference type="NCBI Taxonomy" id="2094562"/>
    <lineage>
        <taxon>Bacteria</taxon>
        <taxon>Pseudomonadati</taxon>
        <taxon>Bacteroidota</taxon>
        <taxon>Cytophagia</taxon>
        <taxon>Cytophagales</taxon>
        <taxon>Cytophagaceae</taxon>
        <taxon>Siphonobacter</taxon>
    </lineage>
</organism>
<evidence type="ECO:0000256" key="1">
    <source>
        <dbReference type="SAM" id="Phobius"/>
    </source>
</evidence>
<feature type="transmembrane region" description="Helical" evidence="1">
    <location>
        <begin position="286"/>
        <end position="306"/>
    </location>
</feature>
<feature type="transmembrane region" description="Helical" evidence="1">
    <location>
        <begin position="375"/>
        <end position="394"/>
    </location>
</feature>
<name>A0A2S7IN81_9BACT</name>
<keyword evidence="1" id="KW-0812">Transmembrane</keyword>
<gene>
    <name evidence="2" type="ORF">C5O19_05915</name>
</gene>
<dbReference type="Proteomes" id="UP000239590">
    <property type="component" value="Unassembled WGS sequence"/>
</dbReference>
<feature type="transmembrane region" description="Helical" evidence="1">
    <location>
        <begin position="86"/>
        <end position="113"/>
    </location>
</feature>
<feature type="transmembrane region" description="Helical" evidence="1">
    <location>
        <begin position="215"/>
        <end position="234"/>
    </location>
</feature>